<dbReference type="Pfam" id="PF00440">
    <property type="entry name" value="TetR_N"/>
    <property type="match status" value="1"/>
</dbReference>
<dbReference type="GeneID" id="91519407"/>
<protein>
    <submittedName>
        <fullName evidence="7">TetR family transcriptional regulator</fullName>
    </submittedName>
</protein>
<dbReference type="PANTHER" id="PTHR30055:SF228">
    <property type="entry name" value="TRANSCRIPTIONAL REGULATOR-RELATED"/>
    <property type="match status" value="1"/>
</dbReference>
<keyword evidence="2" id="KW-0805">Transcription regulation</keyword>
<evidence type="ECO:0000256" key="2">
    <source>
        <dbReference type="ARBA" id="ARBA00023015"/>
    </source>
</evidence>
<evidence type="ECO:0000313" key="8">
    <source>
        <dbReference type="Proteomes" id="UP000017048"/>
    </source>
</evidence>
<dbReference type="eggNOG" id="COG1309">
    <property type="taxonomic scope" value="Bacteria"/>
</dbReference>
<dbReference type="InterPro" id="IPR036271">
    <property type="entry name" value="Tet_transcr_reg_TetR-rel_C_sf"/>
</dbReference>
<keyword evidence="4" id="KW-0804">Transcription</keyword>
<keyword evidence="3 5" id="KW-0238">DNA-binding</keyword>
<dbReference type="AlphaFoldDB" id="U5ECU1"/>
<evidence type="ECO:0000256" key="3">
    <source>
        <dbReference type="ARBA" id="ARBA00023125"/>
    </source>
</evidence>
<feature type="domain" description="HTH tetR-type" evidence="6">
    <location>
        <begin position="8"/>
        <end position="68"/>
    </location>
</feature>
<dbReference type="Proteomes" id="UP000017048">
    <property type="component" value="Unassembled WGS sequence"/>
</dbReference>
<feature type="DNA-binding region" description="H-T-H motif" evidence="5">
    <location>
        <begin position="31"/>
        <end position="50"/>
    </location>
</feature>
<evidence type="ECO:0000256" key="4">
    <source>
        <dbReference type="ARBA" id="ARBA00023163"/>
    </source>
</evidence>
<dbReference type="SUPFAM" id="SSF48498">
    <property type="entry name" value="Tetracyclin repressor-like, C-terminal domain"/>
    <property type="match status" value="1"/>
</dbReference>
<evidence type="ECO:0000256" key="1">
    <source>
        <dbReference type="ARBA" id="ARBA00022491"/>
    </source>
</evidence>
<evidence type="ECO:0000259" key="6">
    <source>
        <dbReference type="PROSITE" id="PS50977"/>
    </source>
</evidence>
<dbReference type="SUPFAM" id="SSF46689">
    <property type="entry name" value="Homeodomain-like"/>
    <property type="match status" value="1"/>
</dbReference>
<dbReference type="GO" id="GO:0000976">
    <property type="term" value="F:transcription cis-regulatory region binding"/>
    <property type="evidence" value="ECO:0007669"/>
    <property type="project" value="TreeGrafter"/>
</dbReference>
<gene>
    <name evidence="7" type="ORF">NCAST_23_00260</name>
</gene>
<name>U5ECU1_NOCAS</name>
<keyword evidence="8" id="KW-1185">Reference proteome</keyword>
<keyword evidence="1" id="KW-0678">Repressor</keyword>
<accession>U5ECU1</accession>
<dbReference type="RefSeq" id="WP_019048841.1">
    <property type="nucleotide sequence ID" value="NZ_BAFO02000023.1"/>
</dbReference>
<dbReference type="Gene3D" id="1.10.357.10">
    <property type="entry name" value="Tetracycline Repressor, domain 2"/>
    <property type="match status" value="1"/>
</dbReference>
<evidence type="ECO:0000256" key="5">
    <source>
        <dbReference type="PROSITE-ProRule" id="PRU00335"/>
    </source>
</evidence>
<comment type="caution">
    <text evidence="7">The sequence shown here is derived from an EMBL/GenBank/DDBJ whole genome shotgun (WGS) entry which is preliminary data.</text>
</comment>
<dbReference type="PANTHER" id="PTHR30055">
    <property type="entry name" value="HTH-TYPE TRANSCRIPTIONAL REGULATOR RUTR"/>
    <property type="match status" value="1"/>
</dbReference>
<dbReference type="InterPro" id="IPR050109">
    <property type="entry name" value="HTH-type_TetR-like_transc_reg"/>
</dbReference>
<evidence type="ECO:0000313" key="7">
    <source>
        <dbReference type="EMBL" id="GAD84268.1"/>
    </source>
</evidence>
<dbReference type="InterPro" id="IPR001647">
    <property type="entry name" value="HTH_TetR"/>
</dbReference>
<dbReference type="GO" id="GO:0003700">
    <property type="term" value="F:DNA-binding transcription factor activity"/>
    <property type="evidence" value="ECO:0007669"/>
    <property type="project" value="TreeGrafter"/>
</dbReference>
<sequence>MPKRVDHSARRAAISDAVMRLLARDGLEAISLRHVATEAGVSAGQVQHYFPTKEAMMEYASTTIAERIATRIDAAGPEPGLHGILTALLPTDDPESVAEARSLIGYLAFASVRPPIAGTIAANGLAFRDHIAGLLPDHPAPTDAAESLLAFLDGLALHVTLGQLPAERAHALLTSAIDDALARTR</sequence>
<proteinExistence type="predicted"/>
<dbReference type="Pfam" id="PF13977">
    <property type="entry name" value="TetR_C_6"/>
    <property type="match status" value="1"/>
</dbReference>
<dbReference type="InterPro" id="IPR009057">
    <property type="entry name" value="Homeodomain-like_sf"/>
</dbReference>
<dbReference type="EMBL" id="BAFO02000023">
    <property type="protein sequence ID" value="GAD84268.1"/>
    <property type="molecule type" value="Genomic_DNA"/>
</dbReference>
<organism evidence="7 8">
    <name type="scientific">Nocardia asteroides NBRC 15531</name>
    <dbReference type="NCBI Taxonomy" id="1110697"/>
    <lineage>
        <taxon>Bacteria</taxon>
        <taxon>Bacillati</taxon>
        <taxon>Actinomycetota</taxon>
        <taxon>Actinomycetes</taxon>
        <taxon>Mycobacteriales</taxon>
        <taxon>Nocardiaceae</taxon>
        <taxon>Nocardia</taxon>
    </lineage>
</organism>
<dbReference type="PROSITE" id="PS50977">
    <property type="entry name" value="HTH_TETR_2"/>
    <property type="match status" value="1"/>
</dbReference>
<dbReference type="PRINTS" id="PR00455">
    <property type="entry name" value="HTHTETR"/>
</dbReference>
<reference evidence="7 8" key="1">
    <citation type="journal article" date="2014" name="BMC Genomics">
        <title>Genome based analysis of type-I polyketide synthase and nonribosomal peptide synthetase gene clusters in seven strains of five representative Nocardia species.</title>
        <authorList>
            <person name="Komaki H."/>
            <person name="Ichikawa N."/>
            <person name="Hosoyama A."/>
            <person name="Takahashi-Nakaguchi A."/>
            <person name="Matsuzawa T."/>
            <person name="Suzuki K."/>
            <person name="Fujita N."/>
            <person name="Gonoi T."/>
        </authorList>
    </citation>
    <scope>NUCLEOTIDE SEQUENCE [LARGE SCALE GENOMIC DNA]</scope>
    <source>
        <strain evidence="7 8">NBRC 15531</strain>
    </source>
</reference>
<dbReference type="InterPro" id="IPR039538">
    <property type="entry name" value="BetI_C"/>
</dbReference>